<dbReference type="PANTHER" id="PTHR46268">
    <property type="entry name" value="STRESS RESPONSE PROTEIN NHAX"/>
    <property type="match status" value="1"/>
</dbReference>
<dbReference type="InterPro" id="IPR006015">
    <property type="entry name" value="Universal_stress_UspA"/>
</dbReference>
<dbReference type="Proteomes" id="UP000557307">
    <property type="component" value="Unassembled WGS sequence"/>
</dbReference>
<dbReference type="InterPro" id="IPR006016">
    <property type="entry name" value="UspA"/>
</dbReference>
<sequence>MKKILVPIDFSENADRALAAAKLVADQESTQLLILHAYQPYIPDMTVPSAVGVPPISPETEEAFQHRLDEYVAETRQQGYQAEGIWAIGGIHPSVFEAIEQHQPDLVVLGRTGTGGFLDKLIGSSATRIALDAPCPVLVVPPYALPKAFKEVVYATQLEYDENHIIRRVLPIVNRLGARLTFLKVDSSTQPNIQPDQQYIHQIQTEFAIPTQDFVLREADSVRAGIEAYCDEVQADLLIMASRERGFIEAFITNPSVTKKLVVDTHIPLLVFHIRD</sequence>
<dbReference type="EMBL" id="JACHGF010000009">
    <property type="protein sequence ID" value="MBB5286338.1"/>
    <property type="molecule type" value="Genomic_DNA"/>
</dbReference>
<dbReference type="SUPFAM" id="SSF52402">
    <property type="entry name" value="Adenine nucleotide alpha hydrolases-like"/>
    <property type="match status" value="2"/>
</dbReference>
<accession>A0A840U1U5</accession>
<feature type="domain" description="UspA" evidence="2">
    <location>
        <begin position="1"/>
        <end position="141"/>
    </location>
</feature>
<dbReference type="PANTHER" id="PTHR46268:SF6">
    <property type="entry name" value="UNIVERSAL STRESS PROTEIN UP12"/>
    <property type="match status" value="1"/>
</dbReference>
<organism evidence="3 4">
    <name type="scientific">Rhabdobacter roseus</name>
    <dbReference type="NCBI Taxonomy" id="1655419"/>
    <lineage>
        <taxon>Bacteria</taxon>
        <taxon>Pseudomonadati</taxon>
        <taxon>Bacteroidota</taxon>
        <taxon>Cytophagia</taxon>
        <taxon>Cytophagales</taxon>
        <taxon>Cytophagaceae</taxon>
        <taxon>Rhabdobacter</taxon>
    </lineage>
</organism>
<dbReference type="PRINTS" id="PR01438">
    <property type="entry name" value="UNVRSLSTRESS"/>
</dbReference>
<dbReference type="Pfam" id="PF00582">
    <property type="entry name" value="Usp"/>
    <property type="match status" value="2"/>
</dbReference>
<gene>
    <name evidence="3" type="ORF">HNQ92_004498</name>
</gene>
<reference evidence="3 4" key="1">
    <citation type="submission" date="2020-08" db="EMBL/GenBank/DDBJ databases">
        <title>Genomic Encyclopedia of Type Strains, Phase IV (KMG-IV): sequencing the most valuable type-strain genomes for metagenomic binning, comparative biology and taxonomic classification.</title>
        <authorList>
            <person name="Goeker M."/>
        </authorList>
    </citation>
    <scope>NUCLEOTIDE SEQUENCE [LARGE SCALE GENOMIC DNA]</scope>
    <source>
        <strain evidence="3 4">DSM 105074</strain>
    </source>
</reference>
<comment type="caution">
    <text evidence="3">The sequence shown here is derived from an EMBL/GenBank/DDBJ whole genome shotgun (WGS) entry which is preliminary data.</text>
</comment>
<evidence type="ECO:0000259" key="2">
    <source>
        <dbReference type="Pfam" id="PF00582"/>
    </source>
</evidence>
<protein>
    <submittedName>
        <fullName evidence="3">Nucleotide-binding universal stress UspA family protein</fullName>
    </submittedName>
</protein>
<feature type="domain" description="UspA" evidence="2">
    <location>
        <begin position="210"/>
        <end position="273"/>
    </location>
</feature>
<dbReference type="AlphaFoldDB" id="A0A840U1U5"/>
<dbReference type="RefSeq" id="WP_184177384.1">
    <property type="nucleotide sequence ID" value="NZ_JACHGF010000009.1"/>
</dbReference>
<evidence type="ECO:0000313" key="3">
    <source>
        <dbReference type="EMBL" id="MBB5286338.1"/>
    </source>
</evidence>
<dbReference type="CDD" id="cd00293">
    <property type="entry name" value="USP-like"/>
    <property type="match status" value="2"/>
</dbReference>
<evidence type="ECO:0000313" key="4">
    <source>
        <dbReference type="Proteomes" id="UP000557307"/>
    </source>
</evidence>
<dbReference type="Gene3D" id="3.40.50.12370">
    <property type="match status" value="1"/>
</dbReference>
<proteinExistence type="inferred from homology"/>
<keyword evidence="4" id="KW-1185">Reference proteome</keyword>
<evidence type="ECO:0000256" key="1">
    <source>
        <dbReference type="ARBA" id="ARBA00008791"/>
    </source>
</evidence>
<name>A0A840U1U5_9BACT</name>
<comment type="similarity">
    <text evidence="1">Belongs to the universal stress protein A family.</text>
</comment>